<evidence type="ECO:0000256" key="3">
    <source>
        <dbReference type="ARBA" id="ARBA00022723"/>
    </source>
</evidence>
<dbReference type="InterPro" id="IPR023198">
    <property type="entry name" value="PGP-like_dom2"/>
</dbReference>
<dbReference type="SUPFAM" id="SSF56784">
    <property type="entry name" value="HAD-like"/>
    <property type="match status" value="1"/>
</dbReference>
<dbReference type="Gene3D" id="3.40.50.1000">
    <property type="entry name" value="HAD superfamily/HAD-like"/>
    <property type="match status" value="1"/>
</dbReference>
<dbReference type="Proteomes" id="UP000291600">
    <property type="component" value="Unassembled WGS sequence"/>
</dbReference>
<dbReference type="Gene3D" id="1.10.150.240">
    <property type="entry name" value="Putative phosphatase, domain 2"/>
    <property type="match status" value="1"/>
</dbReference>
<evidence type="ECO:0000313" key="5">
    <source>
        <dbReference type="EMBL" id="TBL69153.1"/>
    </source>
</evidence>
<protein>
    <submittedName>
        <fullName evidence="5">HAD family phosphatase</fullName>
    </submittedName>
</protein>
<sequence>MDGVLIDAREWHYNALNQVLTFFGIPISREKHLGCYDGLPTRDKLLLLSQETGLPIALHSFINEMKQHYTQELINQHCYPVFQHQYALSRLRHEGFKLAVASNSICHSIEVMLERAKLLSYLDFFMSNEDVKHGKPDPEIYIKAMTRMEITPRECVIVEDSPHGVQAARDAGAHVMVVSDPSVVTYDSVNKFILNAEESMVCLHG</sequence>
<comment type="similarity">
    <text evidence="2">Belongs to the HAD-like hydrolase superfamily. CbbY/CbbZ/Gph/YieH family.</text>
</comment>
<dbReference type="PANTHER" id="PTHR46193">
    <property type="entry name" value="6-PHOSPHOGLUCONATE PHOSPHATASE"/>
    <property type="match status" value="1"/>
</dbReference>
<gene>
    <name evidence="5" type="ORF">EYY96_05395</name>
</gene>
<dbReference type="EMBL" id="SITJ01000055">
    <property type="protein sequence ID" value="TBL69153.1"/>
    <property type="molecule type" value="Genomic_DNA"/>
</dbReference>
<accession>A0ABD7QAG7</accession>
<comment type="cofactor">
    <cofactor evidence="1">
        <name>Mg(2+)</name>
        <dbReference type="ChEBI" id="CHEBI:18420"/>
    </cofactor>
</comment>
<dbReference type="InterPro" id="IPR051600">
    <property type="entry name" value="Beta-PGM-like"/>
</dbReference>
<dbReference type="InterPro" id="IPR006439">
    <property type="entry name" value="HAD-SF_hydro_IA"/>
</dbReference>
<reference evidence="5 6" key="1">
    <citation type="submission" date="2019-02" db="EMBL/GenBank/DDBJ databases">
        <title>Comparative genomic analysis of the Hafnia genus genomes.</title>
        <authorList>
            <person name="Zhiqiu Y."/>
            <person name="Chao Y."/>
            <person name="Yuhui D."/>
            <person name="Di H."/>
            <person name="Bin L."/>
        </authorList>
    </citation>
    <scope>NUCLEOTIDE SEQUENCE [LARGE SCALE GENOMIC DNA]</scope>
    <source>
        <strain evidence="5 6">PCM_1210</strain>
    </source>
</reference>
<dbReference type="PANTHER" id="PTHR46193:SF9">
    <property type="entry name" value="HALOACID DEHALOGENASE-LIKE HYDROLASE DOMAIN-CONTAINING PROTEIN SGPP"/>
    <property type="match status" value="1"/>
</dbReference>
<evidence type="ECO:0000256" key="4">
    <source>
        <dbReference type="ARBA" id="ARBA00022842"/>
    </source>
</evidence>
<evidence type="ECO:0000256" key="2">
    <source>
        <dbReference type="ARBA" id="ARBA00006171"/>
    </source>
</evidence>
<dbReference type="Pfam" id="PF13419">
    <property type="entry name" value="HAD_2"/>
    <property type="match status" value="1"/>
</dbReference>
<name>A0ABD7QAG7_HAFAL</name>
<dbReference type="PRINTS" id="PR00413">
    <property type="entry name" value="HADHALOGNASE"/>
</dbReference>
<dbReference type="NCBIfam" id="TIGR01509">
    <property type="entry name" value="HAD-SF-IA-v3"/>
    <property type="match status" value="1"/>
</dbReference>
<dbReference type="CDD" id="cd07505">
    <property type="entry name" value="HAD_BPGM-like"/>
    <property type="match status" value="1"/>
</dbReference>
<proteinExistence type="inferred from homology"/>
<dbReference type="InterPro" id="IPR041492">
    <property type="entry name" value="HAD_2"/>
</dbReference>
<evidence type="ECO:0000256" key="1">
    <source>
        <dbReference type="ARBA" id="ARBA00001946"/>
    </source>
</evidence>
<dbReference type="AlphaFoldDB" id="A0ABD7QAG7"/>
<organism evidence="5 6">
    <name type="scientific">Hafnia alvei</name>
    <dbReference type="NCBI Taxonomy" id="569"/>
    <lineage>
        <taxon>Bacteria</taxon>
        <taxon>Pseudomonadati</taxon>
        <taxon>Pseudomonadota</taxon>
        <taxon>Gammaproteobacteria</taxon>
        <taxon>Enterobacterales</taxon>
        <taxon>Hafniaceae</taxon>
        <taxon>Hafnia</taxon>
    </lineage>
</organism>
<evidence type="ECO:0000313" key="6">
    <source>
        <dbReference type="Proteomes" id="UP000291600"/>
    </source>
</evidence>
<comment type="caution">
    <text evidence="5">The sequence shown here is derived from an EMBL/GenBank/DDBJ whole genome shotgun (WGS) entry which is preliminary data.</text>
</comment>
<dbReference type="InterPro" id="IPR036412">
    <property type="entry name" value="HAD-like_sf"/>
</dbReference>
<dbReference type="InterPro" id="IPR023214">
    <property type="entry name" value="HAD_sf"/>
</dbReference>
<keyword evidence="3" id="KW-0479">Metal-binding</keyword>
<keyword evidence="4" id="KW-0460">Magnesium</keyword>
<dbReference type="GO" id="GO:0046872">
    <property type="term" value="F:metal ion binding"/>
    <property type="evidence" value="ECO:0007669"/>
    <property type="project" value="UniProtKB-KW"/>
</dbReference>
<dbReference type="GO" id="GO:0003824">
    <property type="term" value="F:catalytic activity"/>
    <property type="evidence" value="ECO:0007669"/>
    <property type="project" value="UniProtKB-ARBA"/>
</dbReference>